<evidence type="ECO:0008006" key="5">
    <source>
        <dbReference type="Google" id="ProtNLM"/>
    </source>
</evidence>
<feature type="transmembrane region" description="Helical" evidence="2">
    <location>
        <begin position="116"/>
        <end position="135"/>
    </location>
</feature>
<evidence type="ECO:0000256" key="1">
    <source>
        <dbReference type="SAM" id="MobiDB-lite"/>
    </source>
</evidence>
<keyword evidence="2" id="KW-0812">Transmembrane</keyword>
<evidence type="ECO:0000313" key="3">
    <source>
        <dbReference type="EMBL" id="ASK65699.1"/>
    </source>
</evidence>
<dbReference type="Pfam" id="PF10011">
    <property type="entry name" value="DUF2254"/>
    <property type="match status" value="1"/>
</dbReference>
<gene>
    <name evidence="3" type="ORF">CFK39_07460</name>
</gene>
<name>A0A220UC03_9MICO</name>
<proteinExistence type="predicted"/>
<evidence type="ECO:0000256" key="2">
    <source>
        <dbReference type="SAM" id="Phobius"/>
    </source>
</evidence>
<dbReference type="AlphaFoldDB" id="A0A220UC03"/>
<feature type="transmembrane region" description="Helical" evidence="2">
    <location>
        <begin position="156"/>
        <end position="175"/>
    </location>
</feature>
<feature type="transmembrane region" description="Helical" evidence="2">
    <location>
        <begin position="72"/>
        <end position="96"/>
    </location>
</feature>
<dbReference type="KEGG" id="brv:CFK39_07460"/>
<organism evidence="3 4">
    <name type="scientific">Brachybacterium avium</name>
    <dbReference type="NCBI Taxonomy" id="2017485"/>
    <lineage>
        <taxon>Bacteria</taxon>
        <taxon>Bacillati</taxon>
        <taxon>Actinomycetota</taxon>
        <taxon>Actinomycetes</taxon>
        <taxon>Micrococcales</taxon>
        <taxon>Dermabacteraceae</taxon>
        <taxon>Brachybacterium</taxon>
    </lineage>
</organism>
<keyword evidence="2" id="KW-1133">Transmembrane helix</keyword>
<dbReference type="OrthoDB" id="2955631at2"/>
<feature type="region of interest" description="Disordered" evidence="1">
    <location>
        <begin position="418"/>
        <end position="458"/>
    </location>
</feature>
<feature type="transmembrane region" description="Helical" evidence="2">
    <location>
        <begin position="30"/>
        <end position="51"/>
    </location>
</feature>
<keyword evidence="4" id="KW-1185">Reference proteome</keyword>
<sequence length="458" mass="50002">MEQGRSTARARGRTPNVTRQSWWGRLWSPFWAIPVACSIAAVVLGVGLPQLEEALDVNLPYVFQGGPDGARGLLGTIATGMISMTGLVFSITMVILQLASSQFTPRVLGGFLESRITQFTLGVFIASFVFALAVTRSVRGEYGNTGEFVPKTSVTLAFLLVLASVGCFLAFIHHITTSIQVSHVISRIGDRSLELAEALYPGTEEDEGTGLGPTWSPDPGTPRVAVSTEDVHGVITQVDYERLVELARGLDVVVLIDREVGQFLAEGQHLFRVWGTEQLEEADRARLWSTITLGHERQMHQDVGFGIRQLVDIAERALSPGINDPTTAVKVIDELHRVLRHLVRRQSPSPYIADEDGRVRVVHRPQSIEGHLSLAVDEISHYGEGSVQVPRRLRAMLEDLQDVALDRYRPRLGQALERLAEPTGHAVSDSDAGADHRGGEGPEQGGDLPGSRDVRARA</sequence>
<reference evidence="4" key="1">
    <citation type="submission" date="2017-07" db="EMBL/GenBank/DDBJ databases">
        <title>Brachybacterium sp. VR2415.</title>
        <authorList>
            <person name="Tak E.J."/>
            <person name="Bae J.-W."/>
        </authorList>
    </citation>
    <scope>NUCLEOTIDE SEQUENCE [LARGE SCALE GENOMIC DNA]</scope>
    <source>
        <strain evidence="4">VR2415</strain>
    </source>
</reference>
<dbReference type="InterPro" id="IPR018723">
    <property type="entry name" value="DUF2254_membrane"/>
</dbReference>
<dbReference type="Proteomes" id="UP000198398">
    <property type="component" value="Chromosome"/>
</dbReference>
<accession>A0A220UC03</accession>
<keyword evidence="2" id="KW-0472">Membrane</keyword>
<dbReference type="EMBL" id="CP022316">
    <property type="protein sequence ID" value="ASK65699.1"/>
    <property type="molecule type" value="Genomic_DNA"/>
</dbReference>
<evidence type="ECO:0000313" key="4">
    <source>
        <dbReference type="Proteomes" id="UP000198398"/>
    </source>
</evidence>
<protein>
    <recommendedName>
        <fullName evidence="5">DUF2254 domain-containing protein</fullName>
    </recommendedName>
</protein>